<comment type="cofactor">
    <cofactor evidence="1">
        <name>thiamine diphosphate</name>
        <dbReference type="ChEBI" id="CHEBI:58937"/>
    </cofactor>
</comment>
<dbReference type="STRING" id="5454.A0A162VDF8"/>
<dbReference type="GO" id="GO:0016832">
    <property type="term" value="F:aldehyde-lyase activity"/>
    <property type="evidence" value="ECO:0007669"/>
    <property type="project" value="InterPro"/>
</dbReference>
<evidence type="ECO:0000313" key="6">
    <source>
        <dbReference type="Proteomes" id="UP000076837"/>
    </source>
</evidence>
<dbReference type="Gene3D" id="3.40.50.920">
    <property type="match status" value="1"/>
</dbReference>
<dbReference type="PROSITE" id="PS60003">
    <property type="entry name" value="PHOSPHOKETOLASE_2"/>
    <property type="match status" value="1"/>
</dbReference>
<dbReference type="Pfam" id="PF09364">
    <property type="entry name" value="XFP_N"/>
    <property type="match status" value="1"/>
</dbReference>
<dbReference type="Pfam" id="PF09363">
    <property type="entry name" value="XFP_C"/>
    <property type="match status" value="1"/>
</dbReference>
<dbReference type="PIRSF" id="PIRSF017245">
    <property type="entry name" value="Phosphoketolase"/>
    <property type="match status" value="1"/>
</dbReference>
<dbReference type="AlphaFoldDB" id="A0A162VDF8"/>
<protein>
    <submittedName>
        <fullName evidence="5">Aldehyde-lyase</fullName>
    </submittedName>
</protein>
<organism evidence="5 6">
    <name type="scientific">Didymella rabiei</name>
    <name type="common">Chickpea ascochyta blight fungus</name>
    <name type="synonym">Mycosphaerella rabiei</name>
    <dbReference type="NCBI Taxonomy" id="5454"/>
    <lineage>
        <taxon>Eukaryota</taxon>
        <taxon>Fungi</taxon>
        <taxon>Dikarya</taxon>
        <taxon>Ascomycota</taxon>
        <taxon>Pezizomycotina</taxon>
        <taxon>Dothideomycetes</taxon>
        <taxon>Pleosporomycetidae</taxon>
        <taxon>Pleosporales</taxon>
        <taxon>Pleosporineae</taxon>
        <taxon>Didymellaceae</taxon>
        <taxon>Ascochyta</taxon>
    </lineage>
</organism>
<keyword evidence="6" id="KW-1185">Reference proteome</keyword>
<dbReference type="InterPro" id="IPR018970">
    <property type="entry name" value="Xul5P/Fru6P_PKetolase_N"/>
</dbReference>
<comment type="caution">
    <text evidence="5">The sequence shown here is derived from an EMBL/GenBank/DDBJ whole genome shotgun (WGS) entry which is preliminary data.</text>
</comment>
<dbReference type="InterPro" id="IPR029061">
    <property type="entry name" value="THDP-binding"/>
</dbReference>
<reference evidence="5 6" key="1">
    <citation type="journal article" date="2016" name="Sci. Rep.">
        <title>Draft genome sequencing and secretome analysis of fungal phytopathogen Ascochyta rabiei provides insight into the necrotrophic effector repertoire.</title>
        <authorList>
            <person name="Verma S."/>
            <person name="Gazara R.K."/>
            <person name="Nizam S."/>
            <person name="Parween S."/>
            <person name="Chattopadhyay D."/>
            <person name="Verma P.K."/>
        </authorList>
    </citation>
    <scope>NUCLEOTIDE SEQUENCE [LARGE SCALE GENOMIC DNA]</scope>
    <source>
        <strain evidence="5 6">ArDII</strain>
    </source>
</reference>
<dbReference type="InterPro" id="IPR023962">
    <property type="entry name" value="Phosphoketolase"/>
</dbReference>
<dbReference type="Pfam" id="PF03894">
    <property type="entry name" value="XFP"/>
    <property type="match status" value="1"/>
</dbReference>
<keyword evidence="3" id="KW-0786">Thiamine pyrophosphate</keyword>
<dbReference type="InterPro" id="IPR019789">
    <property type="entry name" value="Xul5P/Fru6P_PKetolase_ThDP_BS"/>
</dbReference>
<dbReference type="GO" id="GO:0005975">
    <property type="term" value="P:carbohydrate metabolic process"/>
    <property type="evidence" value="ECO:0007669"/>
    <property type="project" value="InterPro"/>
</dbReference>
<evidence type="ECO:0000256" key="1">
    <source>
        <dbReference type="ARBA" id="ARBA00001964"/>
    </source>
</evidence>
<dbReference type="Proteomes" id="UP000076837">
    <property type="component" value="Unassembled WGS sequence"/>
</dbReference>
<sequence>MDAMITAPAPEPERLTEDLDNLSLSPFGVARSSVNETPLSDDEVRLMTDYFHASLYMCLGMIYLRRNPLLRDPLTLDHLKRRLLGHWGSDAGQSFTYIHMNRLIKKYDLDALFISGPGHGAPAVLSNSYLEGVYSEVYPDKKEDEEGLRRFFKYFSFPGGIGSHATPETPGSLHEGGELGYSISHAFGAVFDHPDLIALTMVGDGESETGPLATSWHSTKFLNPITDGAVLPVLHLNGYKINNPTILSRVSHKELEALFVGYGWTPYFVEGSDIPSMHQAMASTMERCITKIREYQKQARDSGKAFRPRWPMIVLRTPKGWTGPRKIGEHYSEGFWRAHQVPITDVLTNNESLKKLEEWMRSYEPEKHFDKDGKLIPELRELAPKGNRRMSANPVANGGLIRKKLHVPDFRDYSIEVKKGGVSKMGSMANFAGFLRDVVAQNPKDFRVFGPDETQSNKLDKIYEAGKKVWMADYFEEDEDGGNLAFEGRVMEMLSEHTVEGWLEGYILSGRHGLLNSYEPFIHIIDSMVNQHCKWIEKCLEVEWRQKVASLNILLTATVWRQDHNGFTHQDPGFLDVVANKSPDVVRIYLPPDANCLLSTMDHCLRSENYVNVIVADKQEHLQFLTMDQAIAHCSKGVGIWQWASNDKGEEPDLVMASCGDVSTHEALAATGLLRTHLPQLKIRFVNVVDLFKLIDSSEHPHGLKAHEWRAIFTDNVPCVFNFHSYPWLIHRLTYGRKGQQNLHVCGYREKGNIDTPLELAIRNGTDRYSLAIDAIDRIPGLGNKGASARETLLNEQIRAKNYSYHEGLDPKEIGDWVWPF</sequence>
<dbReference type="OrthoDB" id="2532903at2759"/>
<evidence type="ECO:0000256" key="4">
    <source>
        <dbReference type="ARBA" id="ARBA00023239"/>
    </source>
</evidence>
<dbReference type="NCBIfam" id="NF003617">
    <property type="entry name" value="PRK05261.1-2"/>
    <property type="match status" value="1"/>
</dbReference>
<keyword evidence="4 5" id="KW-0456">Lyase</keyword>
<evidence type="ECO:0000256" key="3">
    <source>
        <dbReference type="ARBA" id="ARBA00023052"/>
    </source>
</evidence>
<dbReference type="InterPro" id="IPR009014">
    <property type="entry name" value="Transketo_C/PFOR_II"/>
</dbReference>
<name>A0A162VDF8_DIDRA</name>
<gene>
    <name evidence="5" type="ORF">ST47_g10512</name>
</gene>
<dbReference type="InterPro" id="IPR019790">
    <property type="entry name" value="Xul5P/Fru6P_PKetolase_CS"/>
</dbReference>
<dbReference type="SUPFAM" id="SSF52518">
    <property type="entry name" value="Thiamin diphosphate-binding fold (THDP-binding)"/>
    <property type="match status" value="2"/>
</dbReference>
<dbReference type="PROSITE" id="PS60002">
    <property type="entry name" value="PHOSPHOKETOLASE_1"/>
    <property type="match status" value="1"/>
</dbReference>
<comment type="similarity">
    <text evidence="2">Belongs to the XFP family.</text>
</comment>
<dbReference type="NCBIfam" id="NF003619">
    <property type="entry name" value="PRK05261.1-4"/>
    <property type="match status" value="1"/>
</dbReference>
<dbReference type="PANTHER" id="PTHR31273">
    <property type="entry name" value="PHOSPHOKETOLASE-RELATED"/>
    <property type="match status" value="1"/>
</dbReference>
<dbReference type="HAMAP" id="MF_01403">
    <property type="entry name" value="Phosphoketolase"/>
    <property type="match status" value="1"/>
</dbReference>
<dbReference type="PANTHER" id="PTHR31273:SF0">
    <property type="entry name" value="PHOSPHOKETOLASE-RELATED"/>
    <property type="match status" value="1"/>
</dbReference>
<dbReference type="InterPro" id="IPR005593">
    <property type="entry name" value="Xul5P/Fru6P_PKetolase"/>
</dbReference>
<dbReference type="InterPro" id="IPR018969">
    <property type="entry name" value="Xul5P/Fru6P_PKetolase_C"/>
</dbReference>
<evidence type="ECO:0000256" key="2">
    <source>
        <dbReference type="ARBA" id="ARBA00005623"/>
    </source>
</evidence>
<dbReference type="CDD" id="cd02011">
    <property type="entry name" value="TPP_PK"/>
    <property type="match status" value="1"/>
</dbReference>
<dbReference type="EMBL" id="JYNV01000333">
    <property type="protein sequence ID" value="KZM18380.1"/>
    <property type="molecule type" value="Genomic_DNA"/>
</dbReference>
<dbReference type="Gene3D" id="3.40.50.970">
    <property type="match status" value="2"/>
</dbReference>
<evidence type="ECO:0000313" key="5">
    <source>
        <dbReference type="EMBL" id="KZM18380.1"/>
    </source>
</evidence>
<accession>A0A162VDF8</accession>
<proteinExistence type="inferred from homology"/>